<accession>A0A3M8B6C4</accession>
<dbReference type="EMBL" id="RHHN01000016">
    <property type="protein sequence ID" value="RNB58900.1"/>
    <property type="molecule type" value="Genomic_DNA"/>
</dbReference>
<dbReference type="OrthoDB" id="196355at2"/>
<dbReference type="GeneID" id="82809899"/>
<keyword evidence="1" id="KW-0472">Membrane</keyword>
<organism evidence="3 4">
    <name type="scientific">Brevibacillus agri</name>
    <dbReference type="NCBI Taxonomy" id="51101"/>
    <lineage>
        <taxon>Bacteria</taxon>
        <taxon>Bacillati</taxon>
        <taxon>Bacillota</taxon>
        <taxon>Bacilli</taxon>
        <taxon>Bacillales</taxon>
        <taxon>Paenibacillaceae</taxon>
        <taxon>Brevibacillus</taxon>
    </lineage>
</organism>
<evidence type="ECO:0000256" key="1">
    <source>
        <dbReference type="SAM" id="Phobius"/>
    </source>
</evidence>
<sequence length="296" mass="32847">MRRQAWLSSLFACMFAFAAVLPASAAGNYNIVESGTKVEMEGKFSFTVPENMIFLNKDDTIKMEQEHGDIPTMNEIGSVHPIEDNQNWALFIEYEDTGHISDDEQNEIDAEALLQSYKDGTEEGNKQRKPEEQFHVIGWNVKPSYNAATHELEYSMLAETAQKDQFLNYKLQVLTRTGHVSFILVTDVPSLVQDKQTLRDKILKNFVVKEGHRYTDFNAETDKVAEFGLTGLILGGLGVAAAKKLGLLALILAFAKKGWILIVVALGALGGLVKKLLNKKKNGQPPADSDEEKPSA</sequence>
<comment type="caution">
    <text evidence="3">The sequence shown here is derived from an EMBL/GenBank/DDBJ whole genome shotgun (WGS) entry which is preliminary data.</text>
</comment>
<evidence type="ECO:0000313" key="3">
    <source>
        <dbReference type="EMBL" id="RNB58900.1"/>
    </source>
</evidence>
<dbReference type="AlphaFoldDB" id="A0A3M8B6C4"/>
<dbReference type="Proteomes" id="UP000276178">
    <property type="component" value="Unassembled WGS sequence"/>
</dbReference>
<reference evidence="3 4" key="1">
    <citation type="submission" date="2018-10" db="EMBL/GenBank/DDBJ databases">
        <title>Phylogenomics of Brevibacillus.</title>
        <authorList>
            <person name="Dunlap C."/>
        </authorList>
    </citation>
    <scope>NUCLEOTIDE SEQUENCE [LARGE SCALE GENOMIC DNA]</scope>
    <source>
        <strain evidence="3 4">NRRL NRS 1219</strain>
    </source>
</reference>
<proteinExistence type="predicted"/>
<keyword evidence="2" id="KW-0732">Signal</keyword>
<evidence type="ECO:0000313" key="4">
    <source>
        <dbReference type="Proteomes" id="UP000276178"/>
    </source>
</evidence>
<gene>
    <name evidence="3" type="ORF">EB820_05130</name>
</gene>
<dbReference type="Pfam" id="PF09935">
    <property type="entry name" value="DUF2167"/>
    <property type="match status" value="1"/>
</dbReference>
<keyword evidence="1" id="KW-0812">Transmembrane</keyword>
<feature type="chain" id="PRO_5018001097" evidence="2">
    <location>
        <begin position="26"/>
        <end position="296"/>
    </location>
</feature>
<evidence type="ECO:0000256" key="2">
    <source>
        <dbReference type="SAM" id="SignalP"/>
    </source>
</evidence>
<keyword evidence="1" id="KW-1133">Transmembrane helix</keyword>
<dbReference type="InterPro" id="IPR018682">
    <property type="entry name" value="DUF2167_membr"/>
</dbReference>
<feature type="signal peptide" evidence="2">
    <location>
        <begin position="1"/>
        <end position="25"/>
    </location>
</feature>
<name>A0A3M8B6C4_9BACL</name>
<dbReference type="RefSeq" id="WP_025844796.1">
    <property type="nucleotide sequence ID" value="NZ_BJOD01000056.1"/>
</dbReference>
<feature type="transmembrane region" description="Helical" evidence="1">
    <location>
        <begin position="247"/>
        <end position="273"/>
    </location>
</feature>
<protein>
    <submittedName>
        <fullName evidence="3">DUF2167 domain-containing protein</fullName>
    </submittedName>
</protein>